<gene>
    <name evidence="1" type="ORF">ECBP5_0060</name>
</gene>
<dbReference type="Proteomes" id="UP000033808">
    <property type="component" value="Segment"/>
</dbReference>
<dbReference type="RefSeq" id="YP_009146431.1">
    <property type="nucleotide sequence ID" value="NC_027330.1"/>
</dbReference>
<keyword evidence="2" id="KW-1185">Reference proteome</keyword>
<dbReference type="GeneID" id="24620963"/>
<name>A0A0F6N5K3_9CAUD</name>
<sequence length="38" mass="4364">MYLQLFYQLKVSLIDCQQLLASLVTCTCQRTSALNKLL</sequence>
<dbReference type="KEGG" id="vg:24620963"/>
<accession>A0A0F6N5K3</accession>
<dbReference type="EMBL" id="KJ749827">
    <property type="protein sequence ID" value="AID17652.1"/>
    <property type="molecule type" value="Genomic_DNA"/>
</dbReference>
<organism evidence="1 2">
    <name type="scientific">Escherichia phage ECBP5</name>
    <dbReference type="NCBI Taxonomy" id="1498172"/>
    <lineage>
        <taxon>Viruses</taxon>
        <taxon>Duplodnaviria</taxon>
        <taxon>Heunggongvirae</taxon>
        <taxon>Uroviricota</taxon>
        <taxon>Caudoviricetes</taxon>
        <taxon>Autographivirales</taxon>
        <taxon>Gajwadongvirus</taxon>
        <taxon>Gajwadongvirus ECBP5</taxon>
    </lineage>
</organism>
<reference evidence="1 2" key="2">
    <citation type="journal article" date="2015" name="PLoS ONE">
        <title>Complete Genomic and Lysis-Cassette Characterization of the Novel Phage, KBNP1315, which Infects Avian Pathogenic Escherichia coli (APEC).</title>
        <authorList>
            <person name="Lee J.S."/>
            <person name="Jang H.B."/>
            <person name="Kim K.S."/>
            <person name="Kim T.H."/>
            <person name="Im S.P."/>
            <person name="Kim S.W."/>
            <person name="Lazarte J.M."/>
            <person name="Kim J.S."/>
            <person name="Jung T.S."/>
        </authorList>
    </citation>
    <scope>NUCLEOTIDE SEQUENCE [LARGE SCALE GENOMIC DNA]</scope>
</reference>
<protein>
    <submittedName>
        <fullName evidence="1">Uncharacterized protein</fullName>
    </submittedName>
</protein>
<evidence type="ECO:0000313" key="1">
    <source>
        <dbReference type="EMBL" id="AID17652.1"/>
    </source>
</evidence>
<reference evidence="2" key="1">
    <citation type="submission" date="2014-04" db="EMBL/GenBank/DDBJ databases">
        <title>Complete genome sequence of Escherichia coli phage ECBP5.</title>
        <authorList>
            <person name="Lee J.S."/>
            <person name="Jang H.B."/>
            <person name="Kim K.S."/>
            <person name="Kim T.H."/>
            <person name="Park S.B."/>
            <person name="Nho S.W."/>
            <person name="Yu J.E."/>
            <person name="Yu J.E."/>
            <person name="Im S.P."/>
            <person name="Kim S.W."/>
            <person name="Jung T.S."/>
        </authorList>
    </citation>
    <scope>NUCLEOTIDE SEQUENCE [LARGE SCALE GENOMIC DNA]</scope>
</reference>
<evidence type="ECO:0000313" key="2">
    <source>
        <dbReference type="Proteomes" id="UP000033808"/>
    </source>
</evidence>
<proteinExistence type="predicted"/>